<protein>
    <recommendedName>
        <fullName evidence="5">DUF4309 domain-containing protein</fullName>
    </recommendedName>
</protein>
<gene>
    <name evidence="3" type="ORF">ACFP56_04810</name>
</gene>
<feature type="chain" id="PRO_5046400066" description="DUF4309 domain-containing protein" evidence="2">
    <location>
        <begin position="21"/>
        <end position="214"/>
    </location>
</feature>
<feature type="compositionally biased region" description="Polar residues" evidence="1">
    <location>
        <begin position="32"/>
        <end position="42"/>
    </location>
</feature>
<dbReference type="RefSeq" id="WP_379231676.1">
    <property type="nucleotide sequence ID" value="NZ_JBHSTE010000001.1"/>
</dbReference>
<proteinExistence type="predicted"/>
<reference evidence="4" key="1">
    <citation type="journal article" date="2019" name="Int. J. Syst. Evol. Microbiol.">
        <title>The Global Catalogue of Microorganisms (GCM) 10K type strain sequencing project: providing services to taxonomists for standard genome sequencing and annotation.</title>
        <authorList>
            <consortium name="The Broad Institute Genomics Platform"/>
            <consortium name="The Broad Institute Genome Sequencing Center for Infectious Disease"/>
            <person name="Wu L."/>
            <person name="Ma J."/>
        </authorList>
    </citation>
    <scope>NUCLEOTIDE SEQUENCE [LARGE SCALE GENOMIC DNA]</scope>
    <source>
        <strain evidence="4">PCU 280</strain>
    </source>
</reference>
<sequence length="214" mass="24035">MKRILITLIFIMLTSIFTGCTVSESNLNQNLIGTNENTSEEMPTTKETDEENSEQTTDDAPTILTHDDFSLDINNSIISLRDENVELQNILGEPISENIEVLPNEADTLKGTFIKTVKYDGLEIILSSPKDDGKNFSILEMTVSEKNYKTSMGIGIGDKVEDIKNAYPNLEIALDGRTDPNNCAYTINYEQLKYLRFEVKEGLVSEINVSYVFQ</sequence>
<name>A0ABW1UZN7_9BACL</name>
<dbReference type="EMBL" id="JBHSTE010000001">
    <property type="protein sequence ID" value="MFC6331935.1"/>
    <property type="molecule type" value="Genomic_DNA"/>
</dbReference>
<evidence type="ECO:0008006" key="5">
    <source>
        <dbReference type="Google" id="ProtNLM"/>
    </source>
</evidence>
<keyword evidence="2" id="KW-0732">Signal</keyword>
<feature type="region of interest" description="Disordered" evidence="1">
    <location>
        <begin position="32"/>
        <end position="61"/>
    </location>
</feature>
<feature type="compositionally biased region" description="Acidic residues" evidence="1">
    <location>
        <begin position="48"/>
        <end position="57"/>
    </location>
</feature>
<comment type="caution">
    <text evidence="3">The sequence shown here is derived from an EMBL/GenBank/DDBJ whole genome shotgun (WGS) entry which is preliminary data.</text>
</comment>
<dbReference type="PROSITE" id="PS51257">
    <property type="entry name" value="PROKAR_LIPOPROTEIN"/>
    <property type="match status" value="1"/>
</dbReference>
<dbReference type="Proteomes" id="UP001596233">
    <property type="component" value="Unassembled WGS sequence"/>
</dbReference>
<organism evidence="3 4">
    <name type="scientific">Paenibacillus septentrionalis</name>
    <dbReference type="NCBI Taxonomy" id="429342"/>
    <lineage>
        <taxon>Bacteria</taxon>
        <taxon>Bacillati</taxon>
        <taxon>Bacillota</taxon>
        <taxon>Bacilli</taxon>
        <taxon>Bacillales</taxon>
        <taxon>Paenibacillaceae</taxon>
        <taxon>Paenibacillus</taxon>
    </lineage>
</organism>
<feature type="signal peptide" evidence="2">
    <location>
        <begin position="1"/>
        <end position="20"/>
    </location>
</feature>
<evidence type="ECO:0000256" key="1">
    <source>
        <dbReference type="SAM" id="MobiDB-lite"/>
    </source>
</evidence>
<evidence type="ECO:0000313" key="4">
    <source>
        <dbReference type="Proteomes" id="UP001596233"/>
    </source>
</evidence>
<evidence type="ECO:0000313" key="3">
    <source>
        <dbReference type="EMBL" id="MFC6331935.1"/>
    </source>
</evidence>
<accession>A0ABW1UZN7</accession>
<keyword evidence="4" id="KW-1185">Reference proteome</keyword>
<evidence type="ECO:0000256" key="2">
    <source>
        <dbReference type="SAM" id="SignalP"/>
    </source>
</evidence>